<evidence type="ECO:0000313" key="2">
    <source>
        <dbReference type="Proteomes" id="UP000276133"/>
    </source>
</evidence>
<sequence length="92" mass="10966">MIIWSRFVCLIQNNSLYNLYTFRLLKIFRIILLTKRKLIFIEMNNGKHILAFAHTENMSKLLNLELKSKNKRNSIQFRIQIISTKTSINLVP</sequence>
<reference evidence="1 2" key="1">
    <citation type="journal article" date="2018" name="Sci. Rep.">
        <title>Genomic signatures of local adaptation to the degree of environmental predictability in rotifers.</title>
        <authorList>
            <person name="Franch-Gras L."/>
            <person name="Hahn C."/>
            <person name="Garcia-Roger E.M."/>
            <person name="Carmona M.J."/>
            <person name="Serra M."/>
            <person name="Gomez A."/>
        </authorList>
    </citation>
    <scope>NUCLEOTIDE SEQUENCE [LARGE SCALE GENOMIC DNA]</scope>
    <source>
        <strain evidence="1">HYR1</strain>
    </source>
</reference>
<gene>
    <name evidence="1" type="ORF">BpHYR1_016519</name>
</gene>
<protein>
    <submittedName>
        <fullName evidence="1">Uncharacterized protein</fullName>
    </submittedName>
</protein>
<dbReference type="EMBL" id="REGN01004039">
    <property type="protein sequence ID" value="RNA19474.1"/>
    <property type="molecule type" value="Genomic_DNA"/>
</dbReference>
<keyword evidence="2" id="KW-1185">Reference proteome</keyword>
<accession>A0A3M7R7T3</accession>
<dbReference type="Proteomes" id="UP000276133">
    <property type="component" value="Unassembled WGS sequence"/>
</dbReference>
<dbReference type="AlphaFoldDB" id="A0A3M7R7T3"/>
<evidence type="ECO:0000313" key="1">
    <source>
        <dbReference type="EMBL" id="RNA19474.1"/>
    </source>
</evidence>
<name>A0A3M7R7T3_BRAPC</name>
<comment type="caution">
    <text evidence="1">The sequence shown here is derived from an EMBL/GenBank/DDBJ whole genome shotgun (WGS) entry which is preliminary data.</text>
</comment>
<organism evidence="1 2">
    <name type="scientific">Brachionus plicatilis</name>
    <name type="common">Marine rotifer</name>
    <name type="synonym">Brachionus muelleri</name>
    <dbReference type="NCBI Taxonomy" id="10195"/>
    <lineage>
        <taxon>Eukaryota</taxon>
        <taxon>Metazoa</taxon>
        <taxon>Spiralia</taxon>
        <taxon>Gnathifera</taxon>
        <taxon>Rotifera</taxon>
        <taxon>Eurotatoria</taxon>
        <taxon>Monogononta</taxon>
        <taxon>Pseudotrocha</taxon>
        <taxon>Ploima</taxon>
        <taxon>Brachionidae</taxon>
        <taxon>Brachionus</taxon>
    </lineage>
</organism>
<proteinExistence type="predicted"/>